<dbReference type="STRING" id="39777.B7L28_09300"/>
<dbReference type="Proteomes" id="UP000277803">
    <property type="component" value="Unassembled WGS sequence"/>
</dbReference>
<evidence type="ECO:0000313" key="1">
    <source>
        <dbReference type="EMBL" id="KXA61294.1"/>
    </source>
</evidence>
<protein>
    <submittedName>
        <fullName evidence="2">DUF2922 domain-containing protein</fullName>
    </submittedName>
</protein>
<dbReference type="GeneID" id="57774593"/>
<dbReference type="PATRIC" id="fig|39777.7.peg.1906"/>
<reference evidence="3 5" key="2">
    <citation type="submission" date="2018-09" db="EMBL/GenBank/DDBJ databases">
        <title>Genome sequence of Veillonella atypica isolated from periodontal Korean patients.</title>
        <authorList>
            <person name="Lee J.-H."/>
            <person name="Moon J.-H."/>
            <person name="Shin S.-Y."/>
        </authorList>
    </citation>
    <scope>NUCLEOTIDE SEQUENCE [LARGE SCALE GENOMIC DNA]</scope>
    <source>
        <strain evidence="3 5">KHUD_V1</strain>
    </source>
</reference>
<evidence type="ECO:0000313" key="3">
    <source>
        <dbReference type="EMBL" id="RJY51394.1"/>
    </source>
</evidence>
<evidence type="ECO:0000313" key="4">
    <source>
        <dbReference type="Proteomes" id="UP000070226"/>
    </source>
</evidence>
<dbReference type="Proteomes" id="UP000070226">
    <property type="component" value="Unassembled WGS sequence"/>
</dbReference>
<dbReference type="Proteomes" id="UP001236274">
    <property type="component" value="Unassembled WGS sequence"/>
</dbReference>
<name>A0A133RZV4_9FIRM</name>
<reference evidence="1 4" key="1">
    <citation type="submission" date="2016-01" db="EMBL/GenBank/DDBJ databases">
        <authorList>
            <person name="Oliw E.H."/>
        </authorList>
    </citation>
    <scope>NUCLEOTIDE SEQUENCE [LARGE SCALE GENOMIC DNA]</scope>
    <source>
        <strain evidence="1 4">CMW7756B</strain>
    </source>
</reference>
<dbReference type="EMBL" id="JASORJ010000003">
    <property type="protein sequence ID" value="MDK7356729.1"/>
    <property type="molecule type" value="Genomic_DNA"/>
</dbReference>
<dbReference type="Pfam" id="PF11148">
    <property type="entry name" value="DUF2922"/>
    <property type="match status" value="1"/>
</dbReference>
<dbReference type="AlphaFoldDB" id="A0A133RZV4"/>
<accession>A0A133RZV4</accession>
<reference evidence="2" key="3">
    <citation type="submission" date="2023-05" db="EMBL/GenBank/DDBJ databases">
        <title>Cataloging the Phylogenetic Diversity of Human Bladder Bacteria.</title>
        <authorList>
            <person name="Du J."/>
        </authorList>
    </citation>
    <scope>NUCLEOTIDE SEQUENCE</scope>
    <source>
        <strain evidence="2">UMB10101</strain>
    </source>
</reference>
<dbReference type="InterPro" id="IPR021321">
    <property type="entry name" value="DUF2922"/>
</dbReference>
<evidence type="ECO:0000313" key="2">
    <source>
        <dbReference type="EMBL" id="MDK7356729.1"/>
    </source>
</evidence>
<dbReference type="EMBL" id="QXZZ01000004">
    <property type="protein sequence ID" value="RJY51394.1"/>
    <property type="molecule type" value="Genomic_DNA"/>
</dbReference>
<gene>
    <name evidence="3" type="ORF">D2965_00505</name>
    <name evidence="1" type="ORF">HMPREF3233_01940</name>
    <name evidence="2" type="ORF">QP520_03705</name>
</gene>
<proteinExistence type="predicted"/>
<sequence length="73" mass="7499">MADKRVVYLKFATVDGKSASITISGPRTGLTLEQAKTAANALVANKVILGSGDAPLASFTSASEVSTQSKDLQ</sequence>
<dbReference type="EMBL" id="LRQT01000121">
    <property type="protein sequence ID" value="KXA61294.1"/>
    <property type="molecule type" value="Genomic_DNA"/>
</dbReference>
<dbReference type="KEGG" id="vat:B7L28_09300"/>
<organism evidence="1">
    <name type="scientific">Veillonella atypica</name>
    <dbReference type="NCBI Taxonomy" id="39777"/>
    <lineage>
        <taxon>Bacteria</taxon>
        <taxon>Bacillati</taxon>
        <taxon>Bacillota</taxon>
        <taxon>Negativicutes</taxon>
        <taxon>Veillonellales</taxon>
        <taxon>Veillonellaceae</taxon>
        <taxon>Veillonella</taxon>
    </lineage>
</organism>
<evidence type="ECO:0000313" key="5">
    <source>
        <dbReference type="Proteomes" id="UP000277803"/>
    </source>
</evidence>
<comment type="caution">
    <text evidence="1">The sequence shown here is derived from an EMBL/GenBank/DDBJ whole genome shotgun (WGS) entry which is preliminary data.</text>
</comment>
<dbReference type="RefSeq" id="WP_016476269.1">
    <property type="nucleotide sequence ID" value="NZ_CABKSO010000001.1"/>
</dbReference>